<proteinExistence type="predicted"/>
<dbReference type="Proteomes" id="UP000783213">
    <property type="component" value="Unassembled WGS sequence"/>
</dbReference>
<name>A0ABQ7IYE8_9HELO</name>
<sequence length="68" mass="7989">MPRYQAEFETWYLGPWEDVLLIRKSMVDLIAKPILTEVTPLNLDDLLPIFRASYPYFPDASTMRTHSD</sequence>
<dbReference type="EMBL" id="RCSX01000004">
    <property type="protein sequence ID" value="KAF7936323.1"/>
    <property type="molecule type" value="Genomic_DNA"/>
</dbReference>
<gene>
    <name evidence="1" type="ORF">EAE98_002542</name>
</gene>
<comment type="caution">
    <text evidence="1">The sequence shown here is derived from an EMBL/GenBank/DDBJ whole genome shotgun (WGS) entry which is preliminary data.</text>
</comment>
<accession>A0ABQ7IYE8</accession>
<reference evidence="1 2" key="1">
    <citation type="journal article" date="2020" name="Genome Biol. Evol.">
        <title>Comparative genomics of Sclerotiniaceae.</title>
        <authorList>
            <person name="Valero Jimenez C.A."/>
            <person name="Steentjes M."/>
            <person name="Scholten O.E."/>
            <person name="Van Kan J.A.L."/>
        </authorList>
    </citation>
    <scope>NUCLEOTIDE SEQUENCE [LARGE SCALE GENOMIC DNA]</scope>
    <source>
        <strain evidence="1 2">B1</strain>
    </source>
</reference>
<organism evidence="1 2">
    <name type="scientific">Botrytis deweyae</name>
    <dbReference type="NCBI Taxonomy" id="2478750"/>
    <lineage>
        <taxon>Eukaryota</taxon>
        <taxon>Fungi</taxon>
        <taxon>Dikarya</taxon>
        <taxon>Ascomycota</taxon>
        <taxon>Pezizomycotina</taxon>
        <taxon>Leotiomycetes</taxon>
        <taxon>Helotiales</taxon>
        <taxon>Sclerotiniaceae</taxon>
        <taxon>Botrytis</taxon>
    </lineage>
</organism>
<evidence type="ECO:0000313" key="2">
    <source>
        <dbReference type="Proteomes" id="UP000783213"/>
    </source>
</evidence>
<evidence type="ECO:0000313" key="1">
    <source>
        <dbReference type="EMBL" id="KAF7936323.1"/>
    </source>
</evidence>
<protein>
    <submittedName>
        <fullName evidence="1">Uncharacterized protein</fullName>
    </submittedName>
</protein>
<keyword evidence="2" id="KW-1185">Reference proteome</keyword>
<dbReference type="GeneID" id="62229316"/>
<dbReference type="RefSeq" id="XP_038813901.1">
    <property type="nucleotide sequence ID" value="XM_038950162.1"/>
</dbReference>